<gene>
    <name evidence="2" type="ORF">J8A68_005521</name>
</gene>
<dbReference type="InterPro" id="IPR007224">
    <property type="entry name" value="TIF_Rrn11"/>
</dbReference>
<feature type="region of interest" description="Disordered" evidence="1">
    <location>
        <begin position="476"/>
        <end position="659"/>
    </location>
</feature>
<name>A0A8J5QGW0_9ASCO</name>
<feature type="compositionally biased region" description="Polar residues" evidence="1">
    <location>
        <begin position="84"/>
        <end position="93"/>
    </location>
</feature>
<dbReference type="PANTHER" id="PTHR28244:SF1">
    <property type="entry name" value="RNA POLYMERASE I-SPECIFIC TRANSCRIPTION INITIATION FACTOR RRN11"/>
    <property type="match status" value="1"/>
</dbReference>
<feature type="compositionally biased region" description="Acidic residues" evidence="1">
    <location>
        <begin position="594"/>
        <end position="604"/>
    </location>
</feature>
<dbReference type="PANTHER" id="PTHR28244">
    <property type="entry name" value="RNA POLYMERASE I-SPECIFIC TRANSCRIPTION INITIATION FACTOR RRN11"/>
    <property type="match status" value="1"/>
</dbReference>
<dbReference type="GO" id="GO:0070860">
    <property type="term" value="C:RNA polymerase I core factor complex"/>
    <property type="evidence" value="ECO:0007669"/>
    <property type="project" value="TreeGrafter"/>
</dbReference>
<evidence type="ECO:0000313" key="3">
    <source>
        <dbReference type="Proteomes" id="UP000694255"/>
    </source>
</evidence>
<feature type="compositionally biased region" description="Basic and acidic residues" evidence="1">
    <location>
        <begin position="476"/>
        <end position="490"/>
    </location>
</feature>
<dbReference type="EMBL" id="JAGSYN010000271">
    <property type="protein sequence ID" value="KAG7661001.1"/>
    <property type="molecule type" value="Genomic_DNA"/>
</dbReference>
<feature type="region of interest" description="Disordered" evidence="1">
    <location>
        <begin position="80"/>
        <end position="111"/>
    </location>
</feature>
<organism evidence="2 3">
    <name type="scientific">[Candida] subhashii</name>
    <dbReference type="NCBI Taxonomy" id="561895"/>
    <lineage>
        <taxon>Eukaryota</taxon>
        <taxon>Fungi</taxon>
        <taxon>Dikarya</taxon>
        <taxon>Ascomycota</taxon>
        <taxon>Saccharomycotina</taxon>
        <taxon>Pichiomycetes</taxon>
        <taxon>Debaryomycetaceae</taxon>
        <taxon>Spathaspora</taxon>
    </lineage>
</organism>
<dbReference type="GeneID" id="73472321"/>
<evidence type="ECO:0000313" key="2">
    <source>
        <dbReference type="EMBL" id="KAG7661001.1"/>
    </source>
</evidence>
<reference evidence="2 3" key="1">
    <citation type="journal article" date="2021" name="DNA Res.">
        <title>Genome analysis of Candida subhashii reveals its hybrid nature and dual mitochondrial genome conformations.</title>
        <authorList>
            <person name="Mixao V."/>
            <person name="Hegedusova E."/>
            <person name="Saus E."/>
            <person name="Pryszcz L.P."/>
            <person name="Cillingova A."/>
            <person name="Nosek J."/>
            <person name="Gabaldon T."/>
        </authorList>
    </citation>
    <scope>NUCLEOTIDE SEQUENCE [LARGE SCALE GENOMIC DNA]</scope>
    <source>
        <strain evidence="2 3">CBS 10753</strain>
    </source>
</reference>
<dbReference type="OrthoDB" id="2159786at2759"/>
<dbReference type="GO" id="GO:0017025">
    <property type="term" value="F:TBP-class protein binding"/>
    <property type="evidence" value="ECO:0007669"/>
    <property type="project" value="TreeGrafter"/>
</dbReference>
<proteinExistence type="predicted"/>
<dbReference type="GO" id="GO:0001164">
    <property type="term" value="F:RNA polymerase I core promoter sequence-specific DNA binding"/>
    <property type="evidence" value="ECO:0007669"/>
    <property type="project" value="InterPro"/>
</dbReference>
<accession>A0A8J5QGW0</accession>
<evidence type="ECO:0000256" key="1">
    <source>
        <dbReference type="SAM" id="MobiDB-lite"/>
    </source>
</evidence>
<protein>
    <submittedName>
        <fullName evidence="2">RRN11</fullName>
    </submittedName>
</protein>
<dbReference type="GO" id="GO:0042790">
    <property type="term" value="P:nucleolar large rRNA transcription by RNA polymerase I"/>
    <property type="evidence" value="ECO:0007669"/>
    <property type="project" value="TreeGrafter"/>
</dbReference>
<dbReference type="GO" id="GO:0001181">
    <property type="term" value="F:RNA polymerase I general transcription initiation factor activity"/>
    <property type="evidence" value="ECO:0007669"/>
    <property type="project" value="InterPro"/>
</dbReference>
<keyword evidence="3" id="KW-1185">Reference proteome</keyword>
<sequence length="659" mass="76071">MFEDITYRNSGHETKLRSTEQLISKYIELKKFQEIYQHSSRIHKKKLRKSKAKKKVLELIHTELQNRRTTKPEETYEVWHNDENGGSLNQNLKAKSRGNNTSKKNKKNRKEAVTGITAVNAPLATKVYEYLENIDKTSHLEQEAYNEKYEEYDTIMTNKLHQFTQTFDKTNRSVKADFLIRTNGLEVLPVEYLDKSNSIQQQHIKNLSTLLHLNILRKNWELGYKLFCLLIRFPSVDIRTIWPLGIEILTHLQQPHPQHSNLKVEKFFEYLISFYTITNVNSTNTSQRSRSNTAPVWRSGSKTLTPLYVITALWNLFIKQDYETVMNRIQEFILEPPYNTEGVLYFMLVLCNLSQATKVVNGYIVQDDLDKLEMLGQPYRTKSEVVERLDRIKETIEGESDKCREFSFVFDSKDIEISMERLYERIEKVDERERIGNGVSNGWDEISSDEDVVMSEGLSVQSSRSDIVQQNGKMDLEKDQLPGNDSDHEANGWSDISSDSISDHSDTLSSTKLISPIPTQDEGWSDISSDKDDGSDNEDIENATVENNTEGGWSEISSDEEEAEPDKHQPETIDLDETSFPETSQKWEPNIERGDEDEEDEFEDSNPKFDAFDMRRNSLELYDTRGSSLEAPHNNNGSGPQGNIGGSQQTMIDFDFDFD</sequence>
<dbReference type="Proteomes" id="UP000694255">
    <property type="component" value="Unassembled WGS sequence"/>
</dbReference>
<dbReference type="RefSeq" id="XP_049261234.1">
    <property type="nucleotide sequence ID" value="XM_049409597.1"/>
</dbReference>
<comment type="caution">
    <text evidence="2">The sequence shown here is derived from an EMBL/GenBank/DDBJ whole genome shotgun (WGS) entry which is preliminary data.</text>
</comment>
<dbReference type="InterPro" id="IPR053029">
    <property type="entry name" value="RNA_pol_I-specific_init_factor"/>
</dbReference>
<dbReference type="AlphaFoldDB" id="A0A8J5QGW0"/>
<feature type="compositionally biased region" description="Basic and acidic residues" evidence="1">
    <location>
        <begin position="605"/>
        <end position="618"/>
    </location>
</feature>
<dbReference type="Pfam" id="PF04090">
    <property type="entry name" value="Rrn11"/>
    <property type="match status" value="1"/>
</dbReference>